<comment type="catalytic activity">
    <reaction evidence="4">
        <text>[phosphate](n) + H2O = [phosphate](n-1) + phosphate + H(+)</text>
        <dbReference type="Rhea" id="RHEA:21528"/>
        <dbReference type="Rhea" id="RHEA-COMP:9859"/>
        <dbReference type="Rhea" id="RHEA-COMP:14279"/>
        <dbReference type="ChEBI" id="CHEBI:15377"/>
        <dbReference type="ChEBI" id="CHEBI:15378"/>
        <dbReference type="ChEBI" id="CHEBI:16838"/>
        <dbReference type="ChEBI" id="CHEBI:43474"/>
        <dbReference type="EC" id="3.6.1.11"/>
    </reaction>
</comment>
<reference evidence="6 7" key="1">
    <citation type="journal article" date="2018" name="Int. J. Syst. Evol. Microbiol.">
        <title>Lactobacillus bambusae sp. nov., isolated from a traditional fermented Ma-bamboo shoots of Taiwan.</title>
        <authorList>
            <person name="Wang L.-T."/>
        </authorList>
    </citation>
    <scope>NUCLEOTIDE SEQUENCE [LARGE SCALE GENOMIC DNA]</scope>
    <source>
        <strain evidence="6 7">BS-W1</strain>
    </source>
</reference>
<evidence type="ECO:0000256" key="3">
    <source>
        <dbReference type="ARBA" id="ARBA00022801"/>
    </source>
</evidence>
<protein>
    <recommendedName>
        <fullName evidence="2">exopolyphosphatase</fullName>
        <ecNumber evidence="2">3.6.1.11</ecNumber>
    </recommendedName>
</protein>
<dbReference type="GO" id="GO:0006793">
    <property type="term" value="P:phosphorus metabolic process"/>
    <property type="evidence" value="ECO:0007669"/>
    <property type="project" value="InterPro"/>
</dbReference>
<name>A0A2V1MY79_9LACO</name>
<comment type="caution">
    <text evidence="6">The sequence shown here is derived from an EMBL/GenBank/DDBJ whole genome shotgun (WGS) entry which is preliminary data.</text>
</comment>
<evidence type="ECO:0000313" key="6">
    <source>
        <dbReference type="EMBL" id="PWF99467.1"/>
    </source>
</evidence>
<dbReference type="InterPro" id="IPR003695">
    <property type="entry name" value="Ppx_GppA_N"/>
</dbReference>
<evidence type="ECO:0000313" key="7">
    <source>
        <dbReference type="Proteomes" id="UP000245080"/>
    </source>
</evidence>
<evidence type="ECO:0000259" key="5">
    <source>
        <dbReference type="Pfam" id="PF02541"/>
    </source>
</evidence>
<dbReference type="InterPro" id="IPR050273">
    <property type="entry name" value="GppA/Ppx_hydrolase"/>
</dbReference>
<dbReference type="AlphaFoldDB" id="A0A2V1MY79"/>
<dbReference type="Gene3D" id="3.30.420.40">
    <property type="match status" value="1"/>
</dbReference>
<keyword evidence="7" id="KW-1185">Reference proteome</keyword>
<proteinExistence type="inferred from homology"/>
<dbReference type="PANTHER" id="PTHR30005">
    <property type="entry name" value="EXOPOLYPHOSPHATASE"/>
    <property type="match status" value="1"/>
</dbReference>
<gene>
    <name evidence="6" type="primary">ppx</name>
    <name evidence="6" type="ORF">DCM90_08435</name>
</gene>
<organism evidence="6 7">
    <name type="scientific">Levilactobacillus bambusae</name>
    <dbReference type="NCBI Taxonomy" id="2024736"/>
    <lineage>
        <taxon>Bacteria</taxon>
        <taxon>Bacillati</taxon>
        <taxon>Bacillota</taxon>
        <taxon>Bacilli</taxon>
        <taxon>Lactobacillales</taxon>
        <taxon>Lactobacillaceae</taxon>
        <taxon>Levilactobacillus</taxon>
    </lineage>
</organism>
<feature type="domain" description="Ppx/GppA phosphatase N-terminal" evidence="5">
    <location>
        <begin position="19"/>
        <end position="304"/>
    </location>
</feature>
<sequence length="309" mass="34355">MENFVVIDLGSNSVRMTITKINDDSSFETVTQMKEYVRLSANMGPKHELQPAAVDRTIRALKKFKTVYDQVADRQLIAVATAAVRQASNQKKFLKRVREELGLELHVISGTEEARYDYIGVTHTLPTRNCIILDTGGGSAELALVEAGRAKNLISIPLGSVTLSQRFLEPDIITAKSLYEAMSFVNDIFNGVWWLRDGLNLPIVGLGGANRTLAKIQRNTENFRNFEDIHGYRISSAQVSAIFSGLLNLDLNGRKKVPGLSKERADIIIGGLIPLVLLMRFIDSDRVTFSNSGLREGILYEHLEQLGQH</sequence>
<evidence type="ECO:0000256" key="1">
    <source>
        <dbReference type="ARBA" id="ARBA00007125"/>
    </source>
</evidence>
<dbReference type="Proteomes" id="UP000245080">
    <property type="component" value="Unassembled WGS sequence"/>
</dbReference>
<dbReference type="InterPro" id="IPR043129">
    <property type="entry name" value="ATPase_NBD"/>
</dbReference>
<dbReference type="OrthoDB" id="9807195at2"/>
<dbReference type="EC" id="3.6.1.11" evidence="2"/>
<dbReference type="RefSeq" id="WP_109250925.1">
    <property type="nucleotide sequence ID" value="NZ_QCXQ01000006.1"/>
</dbReference>
<dbReference type="EMBL" id="QCXQ01000006">
    <property type="protein sequence ID" value="PWF99467.1"/>
    <property type="molecule type" value="Genomic_DNA"/>
</dbReference>
<dbReference type="GO" id="GO:0004309">
    <property type="term" value="F:exopolyphosphatase activity"/>
    <property type="evidence" value="ECO:0007669"/>
    <property type="project" value="UniProtKB-EC"/>
</dbReference>
<dbReference type="PANTHER" id="PTHR30005:SF0">
    <property type="entry name" value="RETROGRADE REGULATION PROTEIN 2"/>
    <property type="match status" value="1"/>
</dbReference>
<comment type="similarity">
    <text evidence="1">Belongs to the GppA/Ppx family.</text>
</comment>
<evidence type="ECO:0000256" key="4">
    <source>
        <dbReference type="ARBA" id="ARBA00047607"/>
    </source>
</evidence>
<dbReference type="InterPro" id="IPR022371">
    <property type="entry name" value="Exopolyphosphatase"/>
</dbReference>
<dbReference type="SUPFAM" id="SSF53067">
    <property type="entry name" value="Actin-like ATPase domain"/>
    <property type="match status" value="2"/>
</dbReference>
<accession>A0A2V1MY79</accession>
<keyword evidence="3" id="KW-0378">Hydrolase</keyword>
<dbReference type="NCBIfam" id="TIGR03706">
    <property type="entry name" value="exo_poly_only"/>
    <property type="match status" value="1"/>
</dbReference>
<dbReference type="Gene3D" id="3.30.420.150">
    <property type="entry name" value="Exopolyphosphatase. Domain 2"/>
    <property type="match status" value="1"/>
</dbReference>
<dbReference type="CDD" id="cd24052">
    <property type="entry name" value="ASKHA_NBD_HpPPX-GppA-like"/>
    <property type="match status" value="1"/>
</dbReference>
<dbReference type="Pfam" id="PF02541">
    <property type="entry name" value="Ppx-GppA"/>
    <property type="match status" value="1"/>
</dbReference>
<evidence type="ECO:0000256" key="2">
    <source>
        <dbReference type="ARBA" id="ARBA00012451"/>
    </source>
</evidence>